<feature type="chain" id="PRO_5040342620" evidence="1">
    <location>
        <begin position="18"/>
        <end position="213"/>
    </location>
</feature>
<keyword evidence="1" id="KW-0732">Signal</keyword>
<accession>A0A9N9JDI7</accession>
<organism evidence="2 3">
    <name type="scientific">Racocetra fulgida</name>
    <dbReference type="NCBI Taxonomy" id="60492"/>
    <lineage>
        <taxon>Eukaryota</taxon>
        <taxon>Fungi</taxon>
        <taxon>Fungi incertae sedis</taxon>
        <taxon>Mucoromycota</taxon>
        <taxon>Glomeromycotina</taxon>
        <taxon>Glomeromycetes</taxon>
        <taxon>Diversisporales</taxon>
        <taxon>Gigasporaceae</taxon>
        <taxon>Racocetra</taxon>
    </lineage>
</organism>
<keyword evidence="3" id="KW-1185">Reference proteome</keyword>
<feature type="signal peptide" evidence="1">
    <location>
        <begin position="1"/>
        <end position="17"/>
    </location>
</feature>
<gene>
    <name evidence="2" type="ORF">RFULGI_LOCUS15403</name>
</gene>
<dbReference type="AlphaFoldDB" id="A0A9N9JDI7"/>
<dbReference type="Proteomes" id="UP000789396">
    <property type="component" value="Unassembled WGS sequence"/>
</dbReference>
<comment type="caution">
    <text evidence="2">The sequence shown here is derived from an EMBL/GenBank/DDBJ whole genome shotgun (WGS) entry which is preliminary data.</text>
</comment>
<protein>
    <submittedName>
        <fullName evidence="2">13535_t:CDS:1</fullName>
    </submittedName>
</protein>
<dbReference type="EMBL" id="CAJVPZ010049319">
    <property type="protein sequence ID" value="CAG8775644.1"/>
    <property type="molecule type" value="Genomic_DNA"/>
</dbReference>
<feature type="non-terminal residue" evidence="2">
    <location>
        <position position="1"/>
    </location>
</feature>
<feature type="non-terminal residue" evidence="2">
    <location>
        <position position="213"/>
    </location>
</feature>
<evidence type="ECO:0000313" key="2">
    <source>
        <dbReference type="EMBL" id="CAG8775644.1"/>
    </source>
</evidence>
<sequence length="213" mass="23822">EHLVKHILSILIHTVQLADIGIVQITESAPMSLIEQATSSAAVTAVTKQTSEQSIIEPQKKDTQPEKIQKIIGICKIHDHAKLTCDNCPETFCKYCDFSKNKKFRETIKNIESGTSSNHSVVAARQVQQHTSSQPESQAVKTEESIRFPAERNLFYHYQYSPRQITAGSTNNFLGIPRKTATVFLNNHSFSGNQPLQVIDVRPESQEELSDST</sequence>
<proteinExistence type="predicted"/>
<name>A0A9N9JDI7_9GLOM</name>
<reference evidence="2" key="1">
    <citation type="submission" date="2021-06" db="EMBL/GenBank/DDBJ databases">
        <authorList>
            <person name="Kallberg Y."/>
            <person name="Tangrot J."/>
            <person name="Rosling A."/>
        </authorList>
    </citation>
    <scope>NUCLEOTIDE SEQUENCE</scope>
    <source>
        <strain evidence="2">IN212</strain>
    </source>
</reference>
<evidence type="ECO:0000313" key="3">
    <source>
        <dbReference type="Proteomes" id="UP000789396"/>
    </source>
</evidence>
<evidence type="ECO:0000256" key="1">
    <source>
        <dbReference type="SAM" id="SignalP"/>
    </source>
</evidence>